<comment type="caution">
    <text evidence="1">The sequence shown here is derived from an EMBL/GenBank/DDBJ whole genome shotgun (WGS) entry which is preliminary data.</text>
</comment>
<evidence type="ECO:0000313" key="2">
    <source>
        <dbReference type="Proteomes" id="UP000827092"/>
    </source>
</evidence>
<gene>
    <name evidence="1" type="ORF">JTE90_003954</name>
</gene>
<keyword evidence="2" id="KW-1185">Reference proteome</keyword>
<dbReference type="EMBL" id="JAFNEN010000233">
    <property type="protein sequence ID" value="KAG8188698.1"/>
    <property type="molecule type" value="Genomic_DNA"/>
</dbReference>
<sequence>MNRGNPTPYVRIEKSSVRGIYNRKRLNTFPSLLRSVDNHTKGVTPCATLDSRGPPPIKFNPPRWEDYREMTFYCATGHFS</sequence>
<protein>
    <submittedName>
        <fullName evidence="1">Uncharacterized protein</fullName>
    </submittedName>
</protein>
<reference evidence="1 2" key="1">
    <citation type="journal article" date="2022" name="Nat. Ecol. Evol.">
        <title>A masculinizing supergene underlies an exaggerated male reproductive morph in a spider.</title>
        <authorList>
            <person name="Hendrickx F."/>
            <person name="De Corte Z."/>
            <person name="Sonet G."/>
            <person name="Van Belleghem S.M."/>
            <person name="Kostlbacher S."/>
            <person name="Vangestel C."/>
        </authorList>
    </citation>
    <scope>NUCLEOTIDE SEQUENCE [LARGE SCALE GENOMIC DNA]</scope>
    <source>
        <strain evidence="1">W744_W776</strain>
    </source>
</reference>
<evidence type="ECO:0000313" key="1">
    <source>
        <dbReference type="EMBL" id="KAG8188698.1"/>
    </source>
</evidence>
<dbReference type="Proteomes" id="UP000827092">
    <property type="component" value="Unassembled WGS sequence"/>
</dbReference>
<organism evidence="1 2">
    <name type="scientific">Oedothorax gibbosus</name>
    <dbReference type="NCBI Taxonomy" id="931172"/>
    <lineage>
        <taxon>Eukaryota</taxon>
        <taxon>Metazoa</taxon>
        <taxon>Ecdysozoa</taxon>
        <taxon>Arthropoda</taxon>
        <taxon>Chelicerata</taxon>
        <taxon>Arachnida</taxon>
        <taxon>Araneae</taxon>
        <taxon>Araneomorphae</taxon>
        <taxon>Entelegynae</taxon>
        <taxon>Araneoidea</taxon>
        <taxon>Linyphiidae</taxon>
        <taxon>Erigoninae</taxon>
        <taxon>Oedothorax</taxon>
    </lineage>
</organism>
<accession>A0AAV6UYK6</accession>
<dbReference type="AlphaFoldDB" id="A0AAV6UYK6"/>
<name>A0AAV6UYK6_9ARAC</name>
<proteinExistence type="predicted"/>